<name>A0AAP3X936_PEDAC</name>
<feature type="transmembrane region" description="Helical" evidence="8">
    <location>
        <begin position="245"/>
        <end position="265"/>
    </location>
</feature>
<keyword evidence="2" id="KW-1003">Cell membrane</keyword>
<dbReference type="EMBL" id="JAWJAV010000002">
    <property type="protein sequence ID" value="MDV2620861.1"/>
    <property type="molecule type" value="Genomic_DNA"/>
</dbReference>
<evidence type="ECO:0000256" key="6">
    <source>
        <dbReference type="ARBA" id="ARBA00023136"/>
    </source>
</evidence>
<dbReference type="GO" id="GO:0009103">
    <property type="term" value="P:lipopolysaccharide biosynthetic process"/>
    <property type="evidence" value="ECO:0007669"/>
    <property type="project" value="TreeGrafter"/>
</dbReference>
<gene>
    <name evidence="10" type="ORF">R0G89_03840</name>
</gene>
<keyword evidence="7 10" id="KW-0012">Acyltransferase</keyword>
<proteinExistence type="predicted"/>
<dbReference type="InterPro" id="IPR050879">
    <property type="entry name" value="Acyltransferase_3"/>
</dbReference>
<evidence type="ECO:0000256" key="1">
    <source>
        <dbReference type="ARBA" id="ARBA00004651"/>
    </source>
</evidence>
<feature type="transmembrane region" description="Helical" evidence="8">
    <location>
        <begin position="21"/>
        <end position="40"/>
    </location>
</feature>
<feature type="transmembrane region" description="Helical" evidence="8">
    <location>
        <begin position="215"/>
        <end position="233"/>
    </location>
</feature>
<evidence type="ECO:0000259" key="9">
    <source>
        <dbReference type="Pfam" id="PF01757"/>
    </source>
</evidence>
<feature type="transmembrane region" description="Helical" evidence="8">
    <location>
        <begin position="46"/>
        <end position="67"/>
    </location>
</feature>
<feature type="transmembrane region" description="Helical" evidence="8">
    <location>
        <begin position="184"/>
        <end position="203"/>
    </location>
</feature>
<reference evidence="10" key="1">
    <citation type="journal article" date="2023" name="PeerJ">
        <title>Selection and evaluation of lactic acid bacteria from chicken feces in Thailand as potential probiotics.</title>
        <authorList>
            <person name="Khurajog B."/>
            <person name="Disastra Y."/>
            <person name="Lawwyne L.D."/>
            <person name="Sirichokchatchawan W."/>
            <person name="Niyomtham W."/>
            <person name="Yindee J."/>
            <person name="Hampson D.J."/>
            <person name="Prapasarakul N."/>
        </authorList>
    </citation>
    <scope>NUCLEOTIDE SEQUENCE</scope>
    <source>
        <strain evidence="10">BF9</strain>
    </source>
</reference>
<feature type="domain" description="Acyltransferase 3" evidence="9">
    <location>
        <begin position="21"/>
        <end position="353"/>
    </location>
</feature>
<dbReference type="EC" id="2.3.1.-" evidence="10"/>
<sequence length="641" mass="72353">MKEFDEVSLEYKNTGARRYITGFDGLRVLALLGVIFYHLMPYKVPGGYLGVPIFFAVSGYLITDIFIQEWDRTGKIKLGAFYLRRLRRLYPTLVVVLVASTAYMTIFAHNLLSHIRSIILTNLTFVYNWWLVGHGQSYFDRYNGESPFTHLWYLSVLGQYYFIWPLLLIVLLKIYTHRRVQVAGILFSLSVISAMIMAILYHPDTVNRVYYGTDTRVAPFLIGAALAFIWPSTRLKKNLDLHKNAVANIIGLIIMALMITSFFTMPGTSAWPYYGGIFIFSVLSVLMIAIIAHPAFIWNRALTNPVFKWLGSRSYGIYMYQLPVMVFYEQKVTNIAAHPVLNTIAPLVIILVLSELSYRFVEIPLAQFDYRHLGRFLKEMFDIESGFKWRHVGVAAVLFVTFVAIFGAVTAPEKVSQKTDDLQAKLAKNSKATDRKNAVALKKQKEAQKDHAKSKDKHVKLTKKEKAIAQKYHLTDQEMGAAKSIPLTGVGDSVLEDTGADLQEIFPTAFMSAKVGRQVDEAPGLLTSMKKQGQLSDNVLINLGANGPVNAKQIDAIEKVVGKHRKLFWVNVHVPTQTWEGSVNQTLNKATKKYDNLQIIDWNGPAKNQPGWFYGDHVHPNPEGSKEYASLVAKAIIKAVQ</sequence>
<keyword evidence="5 8" id="KW-1133">Transmembrane helix</keyword>
<evidence type="ECO:0000256" key="7">
    <source>
        <dbReference type="ARBA" id="ARBA00023315"/>
    </source>
</evidence>
<dbReference type="GeneID" id="57366745"/>
<keyword evidence="3 10" id="KW-0808">Transferase</keyword>
<dbReference type="InterPro" id="IPR002656">
    <property type="entry name" value="Acyl_transf_3_dom"/>
</dbReference>
<evidence type="ECO:0000256" key="3">
    <source>
        <dbReference type="ARBA" id="ARBA00022679"/>
    </source>
</evidence>
<reference evidence="10" key="2">
    <citation type="submission" date="2023-10" db="EMBL/GenBank/DDBJ databases">
        <authorList>
            <person name="Khurajog B."/>
        </authorList>
    </citation>
    <scope>NUCLEOTIDE SEQUENCE</scope>
    <source>
        <strain evidence="10">BF9</strain>
    </source>
</reference>
<accession>A0AAP3X936</accession>
<comment type="subcellular location">
    <subcellularLocation>
        <location evidence="1">Cell membrane</location>
        <topology evidence="1">Multi-pass membrane protein</topology>
    </subcellularLocation>
</comment>
<dbReference type="Gene3D" id="3.40.50.1110">
    <property type="entry name" value="SGNH hydrolase"/>
    <property type="match status" value="1"/>
</dbReference>
<feature type="transmembrane region" description="Helical" evidence="8">
    <location>
        <begin position="389"/>
        <end position="409"/>
    </location>
</feature>
<dbReference type="PANTHER" id="PTHR23028">
    <property type="entry name" value="ACETYLTRANSFERASE"/>
    <property type="match status" value="1"/>
</dbReference>
<dbReference type="RefSeq" id="WP_002832549.1">
    <property type="nucleotide sequence ID" value="NZ_BJMF01000001.1"/>
</dbReference>
<dbReference type="PANTHER" id="PTHR23028:SF53">
    <property type="entry name" value="ACYL_TRANSF_3 DOMAIN-CONTAINING PROTEIN"/>
    <property type="match status" value="1"/>
</dbReference>
<keyword evidence="4 8" id="KW-0812">Transmembrane</keyword>
<dbReference type="Proteomes" id="UP001280897">
    <property type="component" value="Unassembled WGS sequence"/>
</dbReference>
<evidence type="ECO:0000313" key="10">
    <source>
        <dbReference type="EMBL" id="MDV2620861.1"/>
    </source>
</evidence>
<evidence type="ECO:0000256" key="5">
    <source>
        <dbReference type="ARBA" id="ARBA00022989"/>
    </source>
</evidence>
<evidence type="ECO:0000256" key="8">
    <source>
        <dbReference type="SAM" id="Phobius"/>
    </source>
</evidence>
<protein>
    <submittedName>
        <fullName evidence="10">Acyltransferase family protein</fullName>
        <ecNumber evidence="10">2.3.1.-</ecNumber>
    </submittedName>
</protein>
<evidence type="ECO:0000313" key="11">
    <source>
        <dbReference type="Proteomes" id="UP001280897"/>
    </source>
</evidence>
<comment type="caution">
    <text evidence="10">The sequence shown here is derived from an EMBL/GenBank/DDBJ whole genome shotgun (WGS) entry which is preliminary data.</text>
</comment>
<dbReference type="CDD" id="cd01840">
    <property type="entry name" value="SGNH_hydrolase_yrhL_like"/>
    <property type="match status" value="1"/>
</dbReference>
<dbReference type="GO" id="GO:0016747">
    <property type="term" value="F:acyltransferase activity, transferring groups other than amino-acyl groups"/>
    <property type="evidence" value="ECO:0007669"/>
    <property type="project" value="InterPro"/>
</dbReference>
<dbReference type="GO" id="GO:0005886">
    <property type="term" value="C:plasma membrane"/>
    <property type="evidence" value="ECO:0007669"/>
    <property type="project" value="UniProtKB-SubCell"/>
</dbReference>
<evidence type="ECO:0000256" key="4">
    <source>
        <dbReference type="ARBA" id="ARBA00022692"/>
    </source>
</evidence>
<dbReference type="SUPFAM" id="SSF52266">
    <property type="entry name" value="SGNH hydrolase"/>
    <property type="match status" value="1"/>
</dbReference>
<dbReference type="AlphaFoldDB" id="A0AAP3X936"/>
<evidence type="ECO:0000256" key="2">
    <source>
        <dbReference type="ARBA" id="ARBA00022475"/>
    </source>
</evidence>
<organism evidence="10 11">
    <name type="scientific">Pediococcus acidilactici</name>
    <dbReference type="NCBI Taxonomy" id="1254"/>
    <lineage>
        <taxon>Bacteria</taxon>
        <taxon>Bacillati</taxon>
        <taxon>Bacillota</taxon>
        <taxon>Bacilli</taxon>
        <taxon>Lactobacillales</taxon>
        <taxon>Lactobacillaceae</taxon>
        <taxon>Pediococcus</taxon>
        <taxon>Pediococcus acidilactici group</taxon>
    </lineage>
</organism>
<feature type="transmembrane region" description="Helical" evidence="8">
    <location>
        <begin position="271"/>
        <end position="298"/>
    </location>
</feature>
<feature type="transmembrane region" description="Helical" evidence="8">
    <location>
        <begin position="151"/>
        <end position="172"/>
    </location>
</feature>
<feature type="transmembrane region" description="Helical" evidence="8">
    <location>
        <begin position="88"/>
        <end position="108"/>
    </location>
</feature>
<dbReference type="Pfam" id="PF01757">
    <property type="entry name" value="Acyl_transf_3"/>
    <property type="match status" value="1"/>
</dbReference>
<keyword evidence="6 8" id="KW-0472">Membrane</keyword>
<dbReference type="InterPro" id="IPR036514">
    <property type="entry name" value="SGNH_hydro_sf"/>
</dbReference>